<evidence type="ECO:0000256" key="7">
    <source>
        <dbReference type="ARBA" id="ARBA00029833"/>
    </source>
</evidence>
<dbReference type="GO" id="GO:0061651">
    <property type="term" value="F:Atg12 conjugating enzyme activity"/>
    <property type="evidence" value="ECO:0007669"/>
    <property type="project" value="TreeGrafter"/>
</dbReference>
<dbReference type="EMBL" id="JAVRQU010000011">
    <property type="protein sequence ID" value="KAK5697495.1"/>
    <property type="molecule type" value="Genomic_DNA"/>
</dbReference>
<evidence type="ECO:0000313" key="9">
    <source>
        <dbReference type="EMBL" id="KAK5697495.1"/>
    </source>
</evidence>
<dbReference type="GO" id="GO:0032446">
    <property type="term" value="P:protein modification by small protein conjugation"/>
    <property type="evidence" value="ECO:0007669"/>
    <property type="project" value="TreeGrafter"/>
</dbReference>
<comment type="similarity">
    <text evidence="1">Belongs to the ATG10 family.</text>
</comment>
<evidence type="ECO:0000256" key="5">
    <source>
        <dbReference type="ARBA" id="ARBA00022927"/>
    </source>
</evidence>
<keyword evidence="3" id="KW-0808">Transferase</keyword>
<sequence length="229" mass="24761">MTTTTLVSALPTQLHIEPTEFTEAIRAFHRTWIELEEGGGSMWQDVRVVEDSYGPPLLRISRLLDTLPSPTDDAPEAPEDEDNAGENDGEALVRSLPPNSSEQKTTVVYDIVYSPSYRVPVLHITLPHPPPNSNIHDLLVPASHRAQLQHAGGSLGALSLTDHPITGLPAYFIHPCRTAEGMAAVTKSGEIGGRGGPMEYLMRWLGLVGPSVDLAVPLKLAEALGKLQQ</sequence>
<comment type="caution">
    <text evidence="9">The sequence shown here is derived from an EMBL/GenBank/DDBJ whole genome shotgun (WGS) entry which is preliminary data.</text>
</comment>
<dbReference type="AlphaFoldDB" id="A0AAN7W6R1"/>
<dbReference type="PANTHER" id="PTHR14957">
    <property type="entry name" value="UBIQUITIN-LIKE-CONJUGATING ENZYME ATG10"/>
    <property type="match status" value="1"/>
</dbReference>
<keyword evidence="6" id="KW-0072">Autophagy</keyword>
<evidence type="ECO:0000256" key="1">
    <source>
        <dbReference type="ARBA" id="ARBA00005696"/>
    </source>
</evidence>
<organism evidence="9 10">
    <name type="scientific">Elasticomyces elasticus</name>
    <dbReference type="NCBI Taxonomy" id="574655"/>
    <lineage>
        <taxon>Eukaryota</taxon>
        <taxon>Fungi</taxon>
        <taxon>Dikarya</taxon>
        <taxon>Ascomycota</taxon>
        <taxon>Pezizomycotina</taxon>
        <taxon>Dothideomycetes</taxon>
        <taxon>Dothideomycetidae</taxon>
        <taxon>Mycosphaerellales</taxon>
        <taxon>Teratosphaeriaceae</taxon>
        <taxon>Elasticomyces</taxon>
    </lineage>
</organism>
<dbReference type="InterPro" id="IPR007135">
    <property type="entry name" value="Atg3/Atg10"/>
</dbReference>
<evidence type="ECO:0000256" key="6">
    <source>
        <dbReference type="ARBA" id="ARBA00023006"/>
    </source>
</evidence>
<dbReference type="GO" id="GO:0000045">
    <property type="term" value="P:autophagosome assembly"/>
    <property type="evidence" value="ECO:0007669"/>
    <property type="project" value="TreeGrafter"/>
</dbReference>
<dbReference type="Proteomes" id="UP001310594">
    <property type="component" value="Unassembled WGS sequence"/>
</dbReference>
<keyword evidence="4" id="KW-0833">Ubl conjugation pathway</keyword>
<evidence type="ECO:0000256" key="2">
    <source>
        <dbReference type="ARBA" id="ARBA00021099"/>
    </source>
</evidence>
<feature type="compositionally biased region" description="Acidic residues" evidence="8">
    <location>
        <begin position="73"/>
        <end position="89"/>
    </location>
</feature>
<dbReference type="GO" id="GO:0015031">
    <property type="term" value="P:protein transport"/>
    <property type="evidence" value="ECO:0007669"/>
    <property type="project" value="UniProtKB-KW"/>
</dbReference>
<evidence type="ECO:0000256" key="3">
    <source>
        <dbReference type="ARBA" id="ARBA00022679"/>
    </source>
</evidence>
<proteinExistence type="inferred from homology"/>
<evidence type="ECO:0000256" key="4">
    <source>
        <dbReference type="ARBA" id="ARBA00022786"/>
    </source>
</evidence>
<dbReference type="GO" id="GO:0000422">
    <property type="term" value="P:autophagy of mitochondrion"/>
    <property type="evidence" value="ECO:0007669"/>
    <property type="project" value="TreeGrafter"/>
</dbReference>
<accession>A0AAN7W6R1</accession>
<dbReference type="Pfam" id="PF03987">
    <property type="entry name" value="Autophagy_act_C"/>
    <property type="match status" value="1"/>
</dbReference>
<reference evidence="9" key="1">
    <citation type="submission" date="2023-08" db="EMBL/GenBank/DDBJ databases">
        <title>Black Yeasts Isolated from many extreme environments.</title>
        <authorList>
            <person name="Coleine C."/>
            <person name="Stajich J.E."/>
            <person name="Selbmann L."/>
        </authorList>
    </citation>
    <scope>NUCLEOTIDE SEQUENCE</scope>
    <source>
        <strain evidence="9">CCFEE 5810</strain>
    </source>
</reference>
<keyword evidence="5" id="KW-0653">Protein transport</keyword>
<gene>
    <name evidence="9" type="ORF">LTR97_007633</name>
</gene>
<dbReference type="GO" id="GO:0005829">
    <property type="term" value="C:cytosol"/>
    <property type="evidence" value="ECO:0007669"/>
    <property type="project" value="TreeGrafter"/>
</dbReference>
<dbReference type="PANTHER" id="PTHR14957:SF1">
    <property type="entry name" value="UBIQUITIN-LIKE-CONJUGATING ENZYME ATG10"/>
    <property type="match status" value="1"/>
</dbReference>
<name>A0AAN7W6R1_9PEZI</name>
<evidence type="ECO:0000256" key="8">
    <source>
        <dbReference type="SAM" id="MobiDB-lite"/>
    </source>
</evidence>
<feature type="region of interest" description="Disordered" evidence="8">
    <location>
        <begin position="66"/>
        <end position="101"/>
    </location>
</feature>
<evidence type="ECO:0000313" key="10">
    <source>
        <dbReference type="Proteomes" id="UP001310594"/>
    </source>
</evidence>
<dbReference type="Gene3D" id="3.30.1460.50">
    <property type="match status" value="1"/>
</dbReference>
<protein>
    <recommendedName>
        <fullName evidence="2">Ubiquitin-like-conjugating enzyme ATG10</fullName>
    </recommendedName>
    <alternativeName>
        <fullName evidence="7">Autophagy-related protein 10</fullName>
    </alternativeName>
</protein>
<keyword evidence="5" id="KW-0813">Transport</keyword>